<sequence length="199" mass="22986">MEMQCALGIWRTDCSSAIKKEELIFPKFKVKPSACTDHLYISVPDDTQALIKLLAEAFHEVTTRQLADFLPGGRYHDVTDKSRQEKTSPCQLTNLMGEECLGDLDFSIFKRRHSSLHHHSTINMPKRNGTLCRWLMTKSVDKQDDQLKQDSRTSLLFRRRNIAKEKATVAQEQEKITARMPGMKLKKRKKLTKLKRSLP</sequence>
<feature type="region of interest" description="Disordered" evidence="1">
    <location>
        <begin position="176"/>
        <end position="199"/>
    </location>
</feature>
<accession>A0AAV4FHZ3</accession>
<evidence type="ECO:0000313" key="3">
    <source>
        <dbReference type="Proteomes" id="UP000762676"/>
    </source>
</evidence>
<name>A0AAV4FHZ3_9GAST</name>
<dbReference type="Proteomes" id="UP000762676">
    <property type="component" value="Unassembled WGS sequence"/>
</dbReference>
<gene>
    <name evidence="2" type="ORF">ElyMa_000367400</name>
</gene>
<feature type="compositionally biased region" description="Basic residues" evidence="1">
    <location>
        <begin position="184"/>
        <end position="199"/>
    </location>
</feature>
<reference evidence="2 3" key="1">
    <citation type="journal article" date="2021" name="Elife">
        <title>Chloroplast acquisition without the gene transfer in kleptoplastic sea slugs, Plakobranchus ocellatus.</title>
        <authorList>
            <person name="Maeda T."/>
            <person name="Takahashi S."/>
            <person name="Yoshida T."/>
            <person name="Shimamura S."/>
            <person name="Takaki Y."/>
            <person name="Nagai Y."/>
            <person name="Toyoda A."/>
            <person name="Suzuki Y."/>
            <person name="Arimoto A."/>
            <person name="Ishii H."/>
            <person name="Satoh N."/>
            <person name="Nishiyama T."/>
            <person name="Hasebe M."/>
            <person name="Maruyama T."/>
            <person name="Minagawa J."/>
            <person name="Obokata J."/>
            <person name="Shigenobu S."/>
        </authorList>
    </citation>
    <scope>NUCLEOTIDE SEQUENCE [LARGE SCALE GENOMIC DNA]</scope>
</reference>
<keyword evidence="3" id="KW-1185">Reference proteome</keyword>
<comment type="caution">
    <text evidence="2">The sequence shown here is derived from an EMBL/GenBank/DDBJ whole genome shotgun (WGS) entry which is preliminary data.</text>
</comment>
<proteinExistence type="predicted"/>
<dbReference type="AlphaFoldDB" id="A0AAV4FHZ3"/>
<protein>
    <submittedName>
        <fullName evidence="2">Uncharacterized protein</fullName>
    </submittedName>
</protein>
<dbReference type="EMBL" id="BMAT01000725">
    <property type="protein sequence ID" value="GFR71975.1"/>
    <property type="molecule type" value="Genomic_DNA"/>
</dbReference>
<organism evidence="2 3">
    <name type="scientific">Elysia marginata</name>
    <dbReference type="NCBI Taxonomy" id="1093978"/>
    <lineage>
        <taxon>Eukaryota</taxon>
        <taxon>Metazoa</taxon>
        <taxon>Spiralia</taxon>
        <taxon>Lophotrochozoa</taxon>
        <taxon>Mollusca</taxon>
        <taxon>Gastropoda</taxon>
        <taxon>Heterobranchia</taxon>
        <taxon>Euthyneura</taxon>
        <taxon>Panpulmonata</taxon>
        <taxon>Sacoglossa</taxon>
        <taxon>Placobranchoidea</taxon>
        <taxon>Plakobranchidae</taxon>
        <taxon>Elysia</taxon>
    </lineage>
</organism>
<evidence type="ECO:0000313" key="2">
    <source>
        <dbReference type="EMBL" id="GFR71975.1"/>
    </source>
</evidence>
<evidence type="ECO:0000256" key="1">
    <source>
        <dbReference type="SAM" id="MobiDB-lite"/>
    </source>
</evidence>